<feature type="domain" description="Vacuolar protein sorting-associated protein 13 VPS13 adaptor binding" evidence="8">
    <location>
        <begin position="2302"/>
        <end position="2835"/>
    </location>
</feature>
<evidence type="ECO:0000256" key="5">
    <source>
        <dbReference type="SAM" id="MobiDB-lite"/>
    </source>
</evidence>
<keyword evidence="2" id="KW-0813">Transport</keyword>
<sequence length="3575" mass="402693">MVLESVVADLLNRFLGDYVENLDKSQLKLGIWGGNVALDNLQIKENALVNKLTLKIPWKNLYGEAVVATLEGLYLLIVPGASIKYDAEKEEKYLQDNKQKELARIEEALQKAAEKDKPKEEKKDTFLEKLATQVIKNVQVKITGIHVKYEDDVSIWHVVLSILNSTKLLCLDSLSAYWNVHSKMYYHGSREQILMIFKVPPNPIFRPVSASARLYINPYAEVELKTPKLDCNVEVQRIAIELTKPQYLSMIDLLESIDYMVRNAPYRRFRPNVSLHKNARQWWKYAGDSVLEIHIRRHTRMWSWSNMKQHRQLLKSYKKMYKNKLTQSKLSEETQKQIQDLERKLDVFNIVLARQQAQVETIRSGQKLLKKKATEGEKKSGGWFSGFWGKRESRKKEDEESSIPETIDELMTPEEKAKLFTAIGYSDSSHHLSLPKQYVAHVVTLKLLSTSLTIKEDKNVAETLKVQIIDLSTKISQRPGAQAIKVEAKLENWYVTGLRQQNVVPSLVASIGDSRSSLLKIEFNINPEDSTADQSLSIESQPVEIKYDAKTINATVEFFQTSKGMDLERLTSATLMKLEEIKERTATGLAHIIEMRKVLDLKINLKPSYLVVPQTGFYHENSDLLILDFGTFQLNSINQGSSQASSFSSLEEIMDKAYDKFDMEIKNVQLLFGRAGEDWKKAHFQHPSTLHILQPMDIHVQLAKSMVEKDTRMAKFKVSGGLPLVHIRLSDKKIKAIFDLIDSIPLPQKPSVSIASTKVRGHFCSVDSEEEYFDFEESSDQTDRTLIKGEEIRNKEPAEDELTDLQLKFEIKEVLLELTRQKKTEETVLVFDVKHLGTEATVKTYNLAAVSYLKTVSLDYYEIGGKKAPLHLISSSDKPGLDLLKVEYIKADRNGPHFQTTFDNTEQKIEVAFSSLNILLHTEALMSAVSFLTAVSPSADESSRETSTEEEKQRDDIRLKKVTRPSKDKDIFAFKLFAKLDAFCLNICDEKTNIAEIKIQGLDSSLLVQPSQTELFARLKDIIVTDVDSRTLHKKAVSIVGDEVFSFSLTLYPYATEGEAYTDMSKVDGALSLRVGCIQIVYLHKFLMSLLTFLNNFQTAKEALSAATVQAAEKAATSVKDLAQRSFRLAMDIHIKAPVIVIPQSSVSLSAIVIDLGLIKVQNQFSLVSPEGGLFPPVIDKMDVQLTELKLSRTTMETGLSHLDIQILHPINLSLSVNRNLAADWFHKLPVLEITGYLGTMNVAVGQEDLNVFLKVLTENLGEAEDKQAHILSYELNSFPIFKVVITLMKQVQKERYPLHILNVLQLGTKTKIRDHELTAAAYLKKIAMRCTEITDSNGDPLCIINSSSKTDEHLLKMEYIKVIFSSLDLVLHTEALLSIMSFLTFSVPSSAPPSTEKASDHKPRIEEQEKGMSGNATHDDICELKLTAKLNSFSISVCDQTCRIADIRIQGMDASVAVKTKKIKVFSRLEDIVITNVDPKTIHKKAVSIMGDEVFRFQMSLYPDATAGEAYADMSRVDGKMSLKVGCIQIIYLHKFFMSLLNFLNNFQTAQEALNAVTVQAAEMAASSMKDFAKKSFRLLMDINLKAPVIVIPESSTSCNALIADLGLIRVQNEFKLVSSDESSLPPVIDNMDVQLTHLKLSRCILFTDSQTDSEILCPVSLTLLVQRNLAATWYHKAPTIGIKGDLKPMQIALSEDDLTVVMKILLENLGGASSQPNTLQQSVEGTQMVNKGKVSNESDFSEVESSAERYETLKFDFNFESLSVILYNRDMNQKSPLLLHSDRLRLGELRLHLMASSGKMFSNGSMDINVKLKACTLDDLREGIQNVTARMIDKKYDTNDSSMIDIRYKQDQNGTQVVAILDKLYICASMEFLLTVADFFVNSMPASSAEKSTQLHLKHVASGKSKPETETSVWPNMSVKAVIMDPEIVFVANLTSADAPALKVSFQCDLSMNSVKLAQRMTAQVKDFKVLACAFLREKQDKSVTKVLRPCSLVMENMRHVSGLQTVVVTIEELVIKISPIILNTVVTIMAALKPKPTEEDSRGATEVCENLWQVKPLDQYNAWFLGVDVATEATETFKDCERAVKQEKFDIVVKSVQITLECGLGHRTIPLLLLESVFSGVLKNWSSLMEVSADMSLEVHYYNETFAVWEPLIERIEGGKKQWRLKLEMKTNPVQERSLMPGDDFIILPEPQTAVNISSKDTMNITISKCCLTVFSNLAKAFSEGTASTFDYSFKDTAPFIVKNALGVPLKVLPSSSFRIVNTVEKANVNLVESGQNMELEYSVFEAPQQGKLSTLHRQESSIFSLNLELQGYNEVVNIPIAKPGRRLYNIKSLLVDRSDSIVVQIDATEGNKVISVRSPLQIKNHFSIPFMIYKLDRDSRSLEPIGICKPEEEFHVPLHSYRCHLYVRPTGILEGQFRESTTYITWREELHRSNEVKCLLQCPATEMNFLPLIVSSTAVPDQLNFISTSGEDWDPAYIIHLYPTLTLRNLLPYSLRYLLEGTAEARELLEGSAADVFHSRIAGEIMELVLVKYQGKNWNGHFRIHGGMPEFFPVCFTSDSATVMTVDIYIHTRRIGSRMILSVFSPYWIINKTSRVLQYRAEDIHLKHPADYRDIVLFSFKKKNIFSKNKIQLCISTSAWSSSFSLDTVGSYGCVKCSANNMDYLVGVSIKMSSFNLTRIVTFTPFYTIANKSSLELEVGEIGPNGSFPTNKWNYISTSECLPFWPENSSGQLCVRVVGYESSSKPFLFKAPDNGTLLRLEELNGGLLVDVNVSEHSTLISFSDYHEGAAPALIVNHTSWDSLRYKQSGLQEEMELKPKQVCLFAWTDPTKTRKLTWGYSQSFGEHDLLKDECGQFPYNANTQIHWVSFLDGRQRVLLFTDDVALVSKALQAEEMEQPDQEINLSIHSLGLSLVNNENKKEISYIGITSSGVVWEQKLKQKWKPFNQKQINLLEQAYQKYLCKSAFQAPGWHKLDNNTEVNFSKVPMEMRLPVRCSIRRSFLSGIQVEFKQSPHQRSLRAQLYWLQVDNQLPGSMFPVVFHPVAPPKSIALDSEPKPFIDISVITRFNEYSKVLQFKYFMVLIQEMALKIDQGFLGALNELFTPSTDPEAERQRSKLIQQDIDALNTELMESSLTDLSMLSFFELFHISPIKLHLSLSLASGGEASDKGQEMIAIHSLNLLLKSIGATLTDVDDLIFKLAFFQIKYQFYKRDQLMKRVVRHYSEQFLKQMYVLVLGLDVLGNPFGLIRGLSEGVEAFFYEPFQGAVQGPEEFAEGFVIGVRSLLGHTVGGAAGVVSRITGSVGKGLAAITMDKEYQQKRREEMGRQPKDFGDSLAKGGKGLLRGVVGGVTGIITKPVEGAKKEGAAGFFKGIGKGLVGVVARPTGGIVDMASSTFQGIQRVAESTEEVSNLRPPRLIHEDGIIRPYDRVEAEGYDLFEKLHIRKLEKETYRYHCALPRGRRANLIVTNRRVIYVKEVEILGHLTTEWDYLFEDFARCPTYEGSVLKITVLDQRMFHRKDSVGHECVKAIQLQDESTAKNICSAIVEAQATRKQQKLVKQASLQLKKPQTLS</sequence>
<dbReference type="PANTHER" id="PTHR16166">
    <property type="entry name" value="VACUOLAR PROTEIN SORTING-ASSOCIATED PROTEIN VPS13"/>
    <property type="match status" value="1"/>
</dbReference>
<evidence type="ECO:0000259" key="6">
    <source>
        <dbReference type="Pfam" id="PF12624"/>
    </source>
</evidence>
<dbReference type="GO" id="GO:0005764">
    <property type="term" value="C:lysosome"/>
    <property type="evidence" value="ECO:0007669"/>
    <property type="project" value="Ensembl"/>
</dbReference>
<dbReference type="Pfam" id="PF25037">
    <property type="entry name" value="VPS13_C"/>
    <property type="match status" value="1"/>
</dbReference>
<keyword evidence="11" id="KW-1185">Reference proteome</keyword>
<feature type="domain" description="Intermembrane lipid transfer protein VPS13-like C-terminal" evidence="9">
    <location>
        <begin position="3415"/>
        <end position="3526"/>
    </location>
</feature>
<dbReference type="GO" id="GO:0005770">
    <property type="term" value="C:late endosome"/>
    <property type="evidence" value="ECO:0007669"/>
    <property type="project" value="Ensembl"/>
</dbReference>
<dbReference type="InterPro" id="IPR056747">
    <property type="entry name" value="VPS13-like_M"/>
</dbReference>
<reference evidence="10" key="1">
    <citation type="submission" date="2025-08" db="UniProtKB">
        <authorList>
            <consortium name="Ensembl"/>
        </authorList>
    </citation>
    <scope>IDENTIFICATION</scope>
</reference>
<dbReference type="GO" id="GO:1905090">
    <property type="term" value="P:negative regulation of type 2 mitophagy"/>
    <property type="evidence" value="ECO:0007669"/>
    <property type="project" value="Ensembl"/>
</dbReference>
<dbReference type="InterPro" id="IPR026854">
    <property type="entry name" value="VPS13_N"/>
</dbReference>
<dbReference type="GO" id="GO:0032127">
    <property type="term" value="C:dense core granule membrane"/>
    <property type="evidence" value="ECO:0007669"/>
    <property type="project" value="Ensembl"/>
</dbReference>
<name>A0A8B9CD35_9AVES</name>
<proteinExistence type="inferred from homology"/>
<dbReference type="GO" id="GO:0045053">
    <property type="term" value="P:protein retention in Golgi apparatus"/>
    <property type="evidence" value="ECO:0007669"/>
    <property type="project" value="TreeGrafter"/>
</dbReference>
<feature type="region of interest" description="Disordered" evidence="5">
    <location>
        <begin position="1390"/>
        <end position="1415"/>
    </location>
</feature>
<dbReference type="PANTHER" id="PTHR16166:SF125">
    <property type="entry name" value="INTERMEMBRANE LIPID TRANSFER PROTEIN VPS13C"/>
    <property type="match status" value="1"/>
</dbReference>
<dbReference type="Pfam" id="PF12624">
    <property type="entry name" value="VPS13_N"/>
    <property type="match status" value="2"/>
</dbReference>
<dbReference type="GO" id="GO:0032868">
    <property type="term" value="P:response to insulin"/>
    <property type="evidence" value="ECO:0007669"/>
    <property type="project" value="Ensembl"/>
</dbReference>
<evidence type="ECO:0000256" key="4">
    <source>
        <dbReference type="SAM" id="Coils"/>
    </source>
</evidence>
<evidence type="ECO:0000256" key="2">
    <source>
        <dbReference type="ARBA" id="ARBA00022448"/>
    </source>
</evidence>
<evidence type="ECO:0000259" key="7">
    <source>
        <dbReference type="Pfam" id="PF25033"/>
    </source>
</evidence>
<feature type="coiled-coil region" evidence="4">
    <location>
        <begin position="331"/>
        <end position="358"/>
    </location>
</feature>
<dbReference type="GO" id="GO:0005741">
    <property type="term" value="C:mitochondrial outer membrane"/>
    <property type="evidence" value="ECO:0007669"/>
    <property type="project" value="Ensembl"/>
</dbReference>
<dbReference type="GO" id="GO:0006869">
    <property type="term" value="P:lipid transport"/>
    <property type="evidence" value="ECO:0007669"/>
    <property type="project" value="UniProtKB-KW"/>
</dbReference>
<evidence type="ECO:0000256" key="3">
    <source>
        <dbReference type="ARBA" id="ARBA00023055"/>
    </source>
</evidence>
<keyword evidence="4" id="KW-0175">Coiled coil</keyword>
<dbReference type="Pfam" id="PF25036">
    <property type="entry name" value="VPS13_VAB"/>
    <property type="match status" value="1"/>
</dbReference>
<dbReference type="InterPro" id="IPR026847">
    <property type="entry name" value="VPS13"/>
</dbReference>
<organism evidence="10 11">
    <name type="scientific">Anser brachyrhynchus</name>
    <name type="common">Pink-footed goose</name>
    <dbReference type="NCBI Taxonomy" id="132585"/>
    <lineage>
        <taxon>Eukaryota</taxon>
        <taxon>Metazoa</taxon>
        <taxon>Chordata</taxon>
        <taxon>Craniata</taxon>
        <taxon>Vertebrata</taxon>
        <taxon>Euteleostomi</taxon>
        <taxon>Archelosauria</taxon>
        <taxon>Archosauria</taxon>
        <taxon>Dinosauria</taxon>
        <taxon>Saurischia</taxon>
        <taxon>Theropoda</taxon>
        <taxon>Coelurosauria</taxon>
        <taxon>Aves</taxon>
        <taxon>Neognathae</taxon>
        <taxon>Galloanserae</taxon>
        <taxon>Anseriformes</taxon>
        <taxon>Anatidae</taxon>
        <taxon>Anserinae</taxon>
        <taxon>Anser</taxon>
    </lineage>
</organism>
<evidence type="ECO:0000259" key="9">
    <source>
        <dbReference type="Pfam" id="PF25037"/>
    </source>
</evidence>
<dbReference type="GO" id="GO:0006623">
    <property type="term" value="P:protein targeting to vacuole"/>
    <property type="evidence" value="ECO:0007669"/>
    <property type="project" value="TreeGrafter"/>
</dbReference>
<dbReference type="GO" id="GO:0005811">
    <property type="term" value="C:lipid droplet"/>
    <property type="evidence" value="ECO:0007669"/>
    <property type="project" value="Ensembl"/>
</dbReference>
<dbReference type="Ensembl" id="ENSABRT00000024255.1">
    <property type="protein sequence ID" value="ENSABRP00000017079.1"/>
    <property type="gene ID" value="ENSABRG00000012214.1"/>
</dbReference>
<dbReference type="GeneTree" id="ENSGT00950000183083"/>
<feature type="compositionally biased region" description="Basic and acidic residues" evidence="5">
    <location>
        <begin position="1398"/>
        <end position="1411"/>
    </location>
</feature>
<reference evidence="10" key="2">
    <citation type="submission" date="2025-09" db="UniProtKB">
        <authorList>
            <consortium name="Ensembl"/>
        </authorList>
    </citation>
    <scope>IDENTIFICATION</scope>
</reference>
<dbReference type="Pfam" id="PF25033">
    <property type="entry name" value="VPS13_M"/>
    <property type="match status" value="2"/>
</dbReference>
<dbReference type="GO" id="GO:0005829">
    <property type="term" value="C:cytosol"/>
    <property type="evidence" value="ECO:0007669"/>
    <property type="project" value="Ensembl"/>
</dbReference>
<feature type="domain" description="Chorein N-terminal" evidence="6">
    <location>
        <begin position="167"/>
        <end position="750"/>
    </location>
</feature>
<protein>
    <submittedName>
        <fullName evidence="10">Vacuolar protein sorting 13 homolog C</fullName>
    </submittedName>
</protein>
<dbReference type="Proteomes" id="UP000694426">
    <property type="component" value="Unplaced"/>
</dbReference>
<feature type="domain" description="VPS13-like middle region" evidence="7">
    <location>
        <begin position="987"/>
        <end position="1270"/>
    </location>
</feature>
<accession>A0A8B9CD35</accession>
<feature type="domain" description="Chorein N-terminal" evidence="6">
    <location>
        <begin position="2"/>
        <end position="157"/>
    </location>
</feature>
<comment type="similarity">
    <text evidence="1">Belongs to the VPS13 family.</text>
</comment>
<evidence type="ECO:0000313" key="11">
    <source>
        <dbReference type="Proteomes" id="UP000694426"/>
    </source>
</evidence>
<evidence type="ECO:0000256" key="1">
    <source>
        <dbReference type="ARBA" id="ARBA00006545"/>
    </source>
</evidence>
<dbReference type="InterPro" id="IPR056748">
    <property type="entry name" value="VPS13-like_C"/>
</dbReference>
<evidence type="ECO:0000313" key="10">
    <source>
        <dbReference type="Ensembl" id="ENSABRP00000017079.1"/>
    </source>
</evidence>
<feature type="domain" description="VPS13-like middle region" evidence="7">
    <location>
        <begin position="1438"/>
        <end position="2226"/>
    </location>
</feature>
<keyword evidence="3" id="KW-0445">Lipid transport</keyword>
<dbReference type="GO" id="GO:0005789">
    <property type="term" value="C:endoplasmic reticulum membrane"/>
    <property type="evidence" value="ECO:0007669"/>
    <property type="project" value="Ensembl"/>
</dbReference>
<dbReference type="InterPro" id="IPR009543">
    <property type="entry name" value="VPS13_VAB"/>
</dbReference>
<gene>
    <name evidence="10" type="primary">VPS13C</name>
</gene>
<dbReference type="GO" id="GO:0007005">
    <property type="term" value="P:mitochondrion organization"/>
    <property type="evidence" value="ECO:0007669"/>
    <property type="project" value="Ensembl"/>
</dbReference>
<evidence type="ECO:0000259" key="8">
    <source>
        <dbReference type="Pfam" id="PF25036"/>
    </source>
</evidence>